<keyword evidence="2" id="KW-0812">Transmembrane</keyword>
<dbReference type="AlphaFoldDB" id="A0AAW6Q7N5"/>
<keyword evidence="2" id="KW-1133">Transmembrane helix</keyword>
<feature type="region of interest" description="Disordered" evidence="1">
    <location>
        <begin position="34"/>
        <end position="63"/>
    </location>
</feature>
<evidence type="ECO:0000256" key="1">
    <source>
        <dbReference type="SAM" id="MobiDB-lite"/>
    </source>
</evidence>
<accession>A0AAW6Q7N5</accession>
<dbReference type="EMBL" id="JARQTW010000007">
    <property type="protein sequence ID" value="MDG2949508.1"/>
    <property type="molecule type" value="Genomic_DNA"/>
</dbReference>
<sequence>MPAEKLTKRRFFQILIMLGILVFVFLYRTYQHSESPNRKSHHSESSDRTKSAGDFEPVFEKQQ</sequence>
<evidence type="ECO:0000256" key="2">
    <source>
        <dbReference type="SAM" id="Phobius"/>
    </source>
</evidence>
<evidence type="ECO:0000313" key="4">
    <source>
        <dbReference type="Proteomes" id="UP001214976"/>
    </source>
</evidence>
<keyword evidence="2" id="KW-0472">Membrane</keyword>
<reference evidence="3" key="1">
    <citation type="submission" date="2023-03" db="EMBL/GenBank/DDBJ databases">
        <title>Classification of Bisgaard taxon 6 and taxon 10 as Exercitatus varius gen. nov., spec. nov.</title>
        <authorList>
            <person name="Christensen H."/>
        </authorList>
    </citation>
    <scope>NUCLEOTIDE SEQUENCE</scope>
    <source>
        <strain evidence="3">86116</strain>
    </source>
</reference>
<organism evidence="3 4">
    <name type="scientific">Exercitatus varius</name>
    <dbReference type="NCBI Taxonomy" id="67857"/>
    <lineage>
        <taxon>Bacteria</taxon>
        <taxon>Pseudomonadati</taxon>
        <taxon>Pseudomonadota</taxon>
        <taxon>Gammaproteobacteria</taxon>
        <taxon>Pasteurellales</taxon>
        <taxon>Pasteurellaceae</taxon>
        <taxon>Exercitatus</taxon>
    </lineage>
</organism>
<dbReference type="Proteomes" id="UP001214976">
    <property type="component" value="Unassembled WGS sequence"/>
</dbReference>
<comment type="caution">
    <text evidence="3">The sequence shown here is derived from an EMBL/GenBank/DDBJ whole genome shotgun (WGS) entry which is preliminary data.</text>
</comment>
<feature type="compositionally biased region" description="Basic and acidic residues" evidence="1">
    <location>
        <begin position="42"/>
        <end position="63"/>
    </location>
</feature>
<gene>
    <name evidence="3" type="ORF">P7M15_03050</name>
</gene>
<feature type="transmembrane region" description="Helical" evidence="2">
    <location>
        <begin position="12"/>
        <end position="30"/>
    </location>
</feature>
<evidence type="ECO:0000313" key="3">
    <source>
        <dbReference type="EMBL" id="MDG2949508.1"/>
    </source>
</evidence>
<protein>
    <submittedName>
        <fullName evidence="3">Uncharacterized protein</fullName>
    </submittedName>
</protein>
<name>A0AAW6Q7N5_9PAST</name>
<dbReference type="RefSeq" id="WP_317476840.1">
    <property type="nucleotide sequence ID" value="NZ_JARQTW010000007.1"/>
</dbReference>
<proteinExistence type="predicted"/>